<dbReference type="EMBL" id="JANWGH010000001">
    <property type="protein sequence ID" value="MCS5489832.1"/>
    <property type="molecule type" value="Genomic_DNA"/>
</dbReference>
<feature type="transmembrane region" description="Helical" evidence="1">
    <location>
        <begin position="20"/>
        <end position="42"/>
    </location>
</feature>
<feature type="transmembrane region" description="Helical" evidence="1">
    <location>
        <begin position="121"/>
        <end position="142"/>
    </location>
</feature>
<evidence type="ECO:0000256" key="1">
    <source>
        <dbReference type="SAM" id="Phobius"/>
    </source>
</evidence>
<reference evidence="2 3" key="1">
    <citation type="submission" date="2022-08" db="EMBL/GenBank/DDBJ databases">
        <title>Algoriphagus sp. CAU 1643 isolated from mud.</title>
        <authorList>
            <person name="Kim W."/>
        </authorList>
    </citation>
    <scope>NUCLEOTIDE SEQUENCE [LARGE SCALE GENOMIC DNA]</scope>
    <source>
        <strain evidence="2 3">CAU 1643</strain>
    </source>
</reference>
<evidence type="ECO:0008006" key="4">
    <source>
        <dbReference type="Google" id="ProtNLM"/>
    </source>
</evidence>
<dbReference type="RefSeq" id="WP_259413510.1">
    <property type="nucleotide sequence ID" value="NZ_JANWGH010000001.1"/>
</dbReference>
<evidence type="ECO:0000313" key="3">
    <source>
        <dbReference type="Proteomes" id="UP001206788"/>
    </source>
</evidence>
<gene>
    <name evidence="2" type="ORF">NY014_05300</name>
</gene>
<sequence>MGFQGMEEEMGDKKKFKNPSFIYLGIAAGVIYFFLSIFEIGYELEFIGGKEEISRNAFSLIKVFTYVGHILFMLAWVKLAQFFSNSFLKIGAWAMVGANLIWFLADIFALQTDLMNLGDYYMVKISSFGFFYVLLGMAFTAFKNQFSTIPIIVGVLTILAGVLMFTGFAAFLSLIPLTLGEIGQIGLMIYLITKIGGKSTPDSTSISSEF</sequence>
<keyword evidence="1" id="KW-0472">Membrane</keyword>
<dbReference type="Proteomes" id="UP001206788">
    <property type="component" value="Unassembled WGS sequence"/>
</dbReference>
<keyword evidence="1" id="KW-0812">Transmembrane</keyword>
<organism evidence="2 3">
    <name type="scientific">Algoriphagus limi</name>
    <dbReference type="NCBI Taxonomy" id="2975273"/>
    <lineage>
        <taxon>Bacteria</taxon>
        <taxon>Pseudomonadati</taxon>
        <taxon>Bacteroidota</taxon>
        <taxon>Cytophagia</taxon>
        <taxon>Cytophagales</taxon>
        <taxon>Cyclobacteriaceae</taxon>
        <taxon>Algoriphagus</taxon>
    </lineage>
</organism>
<name>A0ABT2G7C1_9BACT</name>
<feature type="transmembrane region" description="Helical" evidence="1">
    <location>
        <begin position="148"/>
        <end position="175"/>
    </location>
</feature>
<accession>A0ABT2G7C1</accession>
<keyword evidence="3" id="KW-1185">Reference proteome</keyword>
<protein>
    <recommendedName>
        <fullName evidence="4">DUF4386 domain-containing protein</fullName>
    </recommendedName>
</protein>
<proteinExistence type="predicted"/>
<evidence type="ECO:0000313" key="2">
    <source>
        <dbReference type="EMBL" id="MCS5489832.1"/>
    </source>
</evidence>
<keyword evidence="1" id="KW-1133">Transmembrane helix</keyword>
<comment type="caution">
    <text evidence="2">The sequence shown here is derived from an EMBL/GenBank/DDBJ whole genome shotgun (WGS) entry which is preliminary data.</text>
</comment>
<feature type="transmembrane region" description="Helical" evidence="1">
    <location>
        <begin position="90"/>
        <end position="109"/>
    </location>
</feature>
<feature type="transmembrane region" description="Helical" evidence="1">
    <location>
        <begin position="63"/>
        <end position="84"/>
    </location>
</feature>